<sequence>MCGRLPLSAAYFDPAFINCLSSAIAEPELAEQFCRIYGSKLNTSQRSEDDMRAFSKFVHDSIYTCLPDEAIHSLRANALAGEAGEVSHG</sequence>
<dbReference type="EMBL" id="PDEA01000001">
    <property type="protein sequence ID" value="PEH89279.1"/>
    <property type="molecule type" value="Genomic_DNA"/>
</dbReference>
<evidence type="ECO:0000313" key="1">
    <source>
        <dbReference type="EMBL" id="PEH89279.1"/>
    </source>
</evidence>
<organism evidence="1 2">
    <name type="scientific">Comamonas terrigena</name>
    <dbReference type="NCBI Taxonomy" id="32013"/>
    <lineage>
        <taxon>Bacteria</taxon>
        <taxon>Pseudomonadati</taxon>
        <taxon>Pseudomonadota</taxon>
        <taxon>Betaproteobacteria</taxon>
        <taxon>Burkholderiales</taxon>
        <taxon>Comamonadaceae</taxon>
        <taxon>Comamonas</taxon>
    </lineage>
</organism>
<evidence type="ECO:0000313" key="2">
    <source>
        <dbReference type="Proteomes" id="UP000220246"/>
    </source>
</evidence>
<protein>
    <submittedName>
        <fullName evidence="1">Uncharacterized protein</fullName>
    </submittedName>
</protein>
<dbReference type="STRING" id="1219032.GCA_001515545_01224"/>
<dbReference type="AlphaFoldDB" id="A0A2A7UV89"/>
<name>A0A2A7UV89_COMTR</name>
<proteinExistence type="predicted"/>
<keyword evidence="2" id="KW-1185">Reference proteome</keyword>
<gene>
    <name evidence="1" type="ORF">CRM82_12345</name>
</gene>
<dbReference type="Proteomes" id="UP000220246">
    <property type="component" value="Unassembled WGS sequence"/>
</dbReference>
<comment type="caution">
    <text evidence="1">The sequence shown here is derived from an EMBL/GenBank/DDBJ whole genome shotgun (WGS) entry which is preliminary data.</text>
</comment>
<reference evidence="2" key="1">
    <citation type="submission" date="2017-09" db="EMBL/GenBank/DDBJ databases">
        <title>FDA dAtabase for Regulatory Grade micrObial Sequences (FDA-ARGOS): Supporting development and validation of Infectious Disease Dx tests.</title>
        <authorList>
            <person name="Minogue T."/>
            <person name="Wolcott M."/>
            <person name="Wasieloski L."/>
            <person name="Aguilar W."/>
            <person name="Moore D."/>
            <person name="Tallon L."/>
            <person name="Sadzewicz L."/>
            <person name="Ott S."/>
            <person name="Zhao X."/>
            <person name="Nagaraj S."/>
            <person name="Vavikolanu K."/>
            <person name="Aluvathingal J."/>
            <person name="Nadendla S."/>
            <person name="Sichtig H."/>
        </authorList>
    </citation>
    <scope>NUCLEOTIDE SEQUENCE [LARGE SCALE GENOMIC DNA]</scope>
    <source>
        <strain evidence="2">FDAARGOS_394</strain>
    </source>
</reference>
<accession>A0A2A7UV89</accession>